<dbReference type="PANTHER" id="PTHR24221:SF654">
    <property type="entry name" value="ATP-BINDING CASSETTE SUB-FAMILY B MEMBER 6"/>
    <property type="match status" value="1"/>
</dbReference>
<dbReference type="InterPro" id="IPR027417">
    <property type="entry name" value="P-loop_NTPase"/>
</dbReference>
<dbReference type="InterPro" id="IPR039421">
    <property type="entry name" value="Type_1_exporter"/>
</dbReference>
<comment type="caution">
    <text evidence="10">The sequence shown here is derived from an EMBL/GenBank/DDBJ whole genome shotgun (WGS) entry which is preliminary data.</text>
</comment>
<evidence type="ECO:0000259" key="9">
    <source>
        <dbReference type="PROSITE" id="PS50929"/>
    </source>
</evidence>
<keyword evidence="3" id="KW-0547">Nucleotide-binding</keyword>
<evidence type="ECO:0000256" key="5">
    <source>
        <dbReference type="ARBA" id="ARBA00022989"/>
    </source>
</evidence>
<keyword evidence="11" id="KW-1185">Reference proteome</keyword>
<dbReference type="Gene3D" id="3.40.50.300">
    <property type="entry name" value="P-loop containing nucleotide triphosphate hydrolases"/>
    <property type="match status" value="1"/>
</dbReference>
<organism evidence="10 11">
    <name type="scientific">Amycolatopsis tucumanensis</name>
    <dbReference type="NCBI Taxonomy" id="401106"/>
    <lineage>
        <taxon>Bacteria</taxon>
        <taxon>Bacillati</taxon>
        <taxon>Actinomycetota</taxon>
        <taxon>Actinomycetes</taxon>
        <taxon>Pseudonocardiales</taxon>
        <taxon>Pseudonocardiaceae</taxon>
        <taxon>Amycolatopsis</taxon>
    </lineage>
</organism>
<dbReference type="EMBL" id="BAABCM010000005">
    <property type="protein sequence ID" value="GAA3817040.1"/>
    <property type="molecule type" value="Genomic_DNA"/>
</dbReference>
<evidence type="ECO:0000313" key="11">
    <source>
        <dbReference type="Proteomes" id="UP001501624"/>
    </source>
</evidence>
<dbReference type="InterPro" id="IPR036640">
    <property type="entry name" value="ABC1_TM_sf"/>
</dbReference>
<dbReference type="RefSeq" id="WP_237336943.1">
    <property type="nucleotide sequence ID" value="NZ_BAABCM010000005.1"/>
</dbReference>
<evidence type="ECO:0000259" key="8">
    <source>
        <dbReference type="PROSITE" id="PS50893"/>
    </source>
</evidence>
<protein>
    <submittedName>
        <fullName evidence="10">ABC transporter ATP-binding protein</fullName>
    </submittedName>
</protein>
<dbReference type="Pfam" id="PF00664">
    <property type="entry name" value="ABC_membrane"/>
    <property type="match status" value="1"/>
</dbReference>
<reference evidence="11" key="1">
    <citation type="journal article" date="2019" name="Int. J. Syst. Evol. Microbiol.">
        <title>The Global Catalogue of Microorganisms (GCM) 10K type strain sequencing project: providing services to taxonomists for standard genome sequencing and annotation.</title>
        <authorList>
            <consortium name="The Broad Institute Genomics Platform"/>
            <consortium name="The Broad Institute Genome Sequencing Center for Infectious Disease"/>
            <person name="Wu L."/>
            <person name="Ma J."/>
        </authorList>
    </citation>
    <scope>NUCLEOTIDE SEQUENCE [LARGE SCALE GENOMIC DNA]</scope>
    <source>
        <strain evidence="11">JCM 17017</strain>
    </source>
</reference>
<dbReference type="GO" id="GO:0005524">
    <property type="term" value="F:ATP binding"/>
    <property type="evidence" value="ECO:0007669"/>
    <property type="project" value="UniProtKB-KW"/>
</dbReference>
<dbReference type="SUPFAM" id="SSF90123">
    <property type="entry name" value="ABC transporter transmembrane region"/>
    <property type="match status" value="1"/>
</dbReference>
<keyword evidence="4 10" id="KW-0067">ATP-binding</keyword>
<dbReference type="Pfam" id="PF00005">
    <property type="entry name" value="ABC_tran"/>
    <property type="match status" value="1"/>
</dbReference>
<feature type="domain" description="ABC transmembrane type-1" evidence="9">
    <location>
        <begin position="17"/>
        <end position="304"/>
    </location>
</feature>
<dbReference type="SMART" id="SM00382">
    <property type="entry name" value="AAA"/>
    <property type="match status" value="1"/>
</dbReference>
<comment type="subcellular location">
    <subcellularLocation>
        <location evidence="1">Cell membrane</location>
        <topology evidence="1">Multi-pass membrane protein</topology>
    </subcellularLocation>
</comment>
<feature type="transmembrane region" description="Helical" evidence="7">
    <location>
        <begin position="12"/>
        <end position="35"/>
    </location>
</feature>
<evidence type="ECO:0000256" key="3">
    <source>
        <dbReference type="ARBA" id="ARBA00022741"/>
    </source>
</evidence>
<evidence type="ECO:0000256" key="2">
    <source>
        <dbReference type="ARBA" id="ARBA00022692"/>
    </source>
</evidence>
<accession>A0ABP7IF73</accession>
<keyword evidence="6 7" id="KW-0472">Membrane</keyword>
<dbReference type="InterPro" id="IPR017871">
    <property type="entry name" value="ABC_transporter-like_CS"/>
</dbReference>
<dbReference type="PROSITE" id="PS50929">
    <property type="entry name" value="ABC_TM1F"/>
    <property type="match status" value="1"/>
</dbReference>
<keyword evidence="5 7" id="KW-1133">Transmembrane helix</keyword>
<feature type="transmembrane region" description="Helical" evidence="7">
    <location>
        <begin position="278"/>
        <end position="299"/>
    </location>
</feature>
<dbReference type="InterPro" id="IPR011527">
    <property type="entry name" value="ABC1_TM_dom"/>
</dbReference>
<feature type="transmembrane region" description="Helical" evidence="7">
    <location>
        <begin position="243"/>
        <end position="266"/>
    </location>
</feature>
<gene>
    <name evidence="10" type="ORF">GCM10022380_39270</name>
</gene>
<feature type="transmembrane region" description="Helical" evidence="7">
    <location>
        <begin position="55"/>
        <end position="83"/>
    </location>
</feature>
<evidence type="ECO:0000256" key="6">
    <source>
        <dbReference type="ARBA" id="ARBA00023136"/>
    </source>
</evidence>
<dbReference type="PROSITE" id="PS50893">
    <property type="entry name" value="ABC_TRANSPORTER_2"/>
    <property type="match status" value="1"/>
</dbReference>
<evidence type="ECO:0000256" key="4">
    <source>
        <dbReference type="ARBA" id="ARBA00022840"/>
    </source>
</evidence>
<dbReference type="PANTHER" id="PTHR24221">
    <property type="entry name" value="ATP-BINDING CASSETTE SUB-FAMILY B"/>
    <property type="match status" value="1"/>
</dbReference>
<evidence type="ECO:0000313" key="10">
    <source>
        <dbReference type="EMBL" id="GAA3817040.1"/>
    </source>
</evidence>
<feature type="domain" description="ABC transporter" evidence="8">
    <location>
        <begin position="335"/>
        <end position="568"/>
    </location>
</feature>
<evidence type="ECO:0000256" key="1">
    <source>
        <dbReference type="ARBA" id="ARBA00004651"/>
    </source>
</evidence>
<dbReference type="InterPro" id="IPR003593">
    <property type="entry name" value="AAA+_ATPase"/>
</dbReference>
<dbReference type="Gene3D" id="1.20.1560.10">
    <property type="entry name" value="ABC transporter type 1, transmembrane domain"/>
    <property type="match status" value="1"/>
</dbReference>
<feature type="transmembrane region" description="Helical" evidence="7">
    <location>
        <begin position="137"/>
        <end position="154"/>
    </location>
</feature>
<keyword evidence="2 7" id="KW-0812">Transmembrane</keyword>
<name>A0ABP7IF73_9PSEU</name>
<dbReference type="InterPro" id="IPR003439">
    <property type="entry name" value="ABC_transporter-like_ATP-bd"/>
</dbReference>
<sequence>MTESLGRLLRPHAGGFAAVVVLQVIGAVAGLAPLLAVVELGRTLLSPEPADESRVWTVVALGAAGLLVRMLFTAASAGVGHVLDDRVQLSFRRLLAERLGRVPIGWFARRRTGELAKVVGEDVSAVHPFIAHTPGELVSAFVVPLVSLVYLVTIDWRLTLITLVPVVLAIALVPLMMTAARQREQQEFDAAMGRIASSVVEFVRGIAVVKAFGGSERAHRRFRTATDDFVGTFLRWVRGMSGIAAGMQLALSPPFVLVVVLIGGATLITSGGLAPADLLPFVLLGLGLTAPVAALGHGFDDLQAAGRAVGRIREVLAVPPLPEPAHPAEPDGHRVELRDVRFGYTEGHEVLRGVDLVLEPGMVTALVGPSGSGKSTLVQLLPRFFDPDAGSVTLGGVDLREIGSDRLYRTVSFVFQETSLLRAPVADNIALAVPRAAREDVVRAARLANIHDRILELPRGYETVLGEEASLSGGEAQRIAIARALLTDAPVLVLDEATAFADPQTEHAVRGALATLMGDRTILVIAHRLETVADADTVVLLENGSIAERGRPAELLAGNGKFAAFWRARGEEPR</sequence>
<dbReference type="Proteomes" id="UP001501624">
    <property type="component" value="Unassembled WGS sequence"/>
</dbReference>
<feature type="transmembrane region" description="Helical" evidence="7">
    <location>
        <begin position="160"/>
        <end position="180"/>
    </location>
</feature>
<dbReference type="PROSITE" id="PS00211">
    <property type="entry name" value="ABC_TRANSPORTER_1"/>
    <property type="match status" value="1"/>
</dbReference>
<dbReference type="SUPFAM" id="SSF52540">
    <property type="entry name" value="P-loop containing nucleoside triphosphate hydrolases"/>
    <property type="match status" value="1"/>
</dbReference>
<proteinExistence type="predicted"/>
<evidence type="ECO:0000256" key="7">
    <source>
        <dbReference type="SAM" id="Phobius"/>
    </source>
</evidence>